<evidence type="ECO:0000313" key="2">
    <source>
        <dbReference type="EMBL" id="MBL1108020.1"/>
    </source>
</evidence>
<organism evidence="2 3">
    <name type="scientific">Streptomyces musisoli</name>
    <dbReference type="NCBI Taxonomy" id="2802280"/>
    <lineage>
        <taxon>Bacteria</taxon>
        <taxon>Bacillati</taxon>
        <taxon>Actinomycetota</taxon>
        <taxon>Actinomycetes</taxon>
        <taxon>Kitasatosporales</taxon>
        <taxon>Streptomycetaceae</taxon>
        <taxon>Streptomyces</taxon>
    </lineage>
</organism>
<protein>
    <submittedName>
        <fullName evidence="2">Uncharacterized protein</fullName>
    </submittedName>
</protein>
<name>A0ABS1P6M4_9ACTN</name>
<reference evidence="2 3" key="1">
    <citation type="submission" date="2021-01" db="EMBL/GenBank/DDBJ databases">
        <title>WGS of actinomycetes isolated from Thailand.</title>
        <authorList>
            <person name="Thawai C."/>
        </authorList>
    </citation>
    <scope>NUCLEOTIDE SEQUENCE [LARGE SCALE GENOMIC DNA]</scope>
    <source>
        <strain evidence="2 3">CH5-8</strain>
    </source>
</reference>
<evidence type="ECO:0000313" key="3">
    <source>
        <dbReference type="Proteomes" id="UP000621386"/>
    </source>
</evidence>
<dbReference type="EMBL" id="JAERRH010000010">
    <property type="protein sequence ID" value="MBL1108020.1"/>
    <property type="molecule type" value="Genomic_DNA"/>
</dbReference>
<accession>A0ABS1P6M4</accession>
<dbReference type="RefSeq" id="WP_201822301.1">
    <property type="nucleotide sequence ID" value="NZ_JAERRH010000010.1"/>
</dbReference>
<feature type="region of interest" description="Disordered" evidence="1">
    <location>
        <begin position="26"/>
        <end position="52"/>
    </location>
</feature>
<sequence length="101" mass="11317">MKTVTPCRDCRRPILWTITEAGKRLAVDPDPNDEGNTAVWRDGTGAVRSRRPSDELPLCGWERLHVPHVATCTARVQQLDLPAALPAGVTSLDAHRRKRRR</sequence>
<evidence type="ECO:0000256" key="1">
    <source>
        <dbReference type="SAM" id="MobiDB-lite"/>
    </source>
</evidence>
<proteinExistence type="predicted"/>
<comment type="caution">
    <text evidence="2">The sequence shown here is derived from an EMBL/GenBank/DDBJ whole genome shotgun (WGS) entry which is preliminary data.</text>
</comment>
<gene>
    <name evidence="2" type="ORF">JK361_26105</name>
</gene>
<dbReference type="Proteomes" id="UP000621386">
    <property type="component" value="Unassembled WGS sequence"/>
</dbReference>
<keyword evidence="3" id="KW-1185">Reference proteome</keyword>